<feature type="region of interest" description="Disordered" evidence="2">
    <location>
        <begin position="389"/>
        <end position="483"/>
    </location>
</feature>
<name>A0A5C7IJL6_9ROSI</name>
<keyword evidence="1" id="KW-0862">Zinc</keyword>
<dbReference type="PANTHER" id="PTHR31286">
    <property type="entry name" value="GLYCINE-RICH CELL WALL STRUCTURAL PROTEIN 1.8-LIKE"/>
    <property type="match status" value="1"/>
</dbReference>
<feature type="domain" description="CCHC-type" evidence="4">
    <location>
        <begin position="212"/>
        <end position="225"/>
    </location>
</feature>
<evidence type="ECO:0000256" key="3">
    <source>
        <dbReference type="SAM" id="Phobius"/>
    </source>
</evidence>
<keyword evidence="3" id="KW-0812">Transmembrane</keyword>
<keyword evidence="6" id="KW-1185">Reference proteome</keyword>
<dbReference type="Pfam" id="PF14392">
    <property type="entry name" value="zf-CCHC_4"/>
    <property type="match status" value="1"/>
</dbReference>
<feature type="transmembrane region" description="Helical" evidence="3">
    <location>
        <begin position="563"/>
        <end position="590"/>
    </location>
</feature>
<evidence type="ECO:0000313" key="6">
    <source>
        <dbReference type="Proteomes" id="UP000323000"/>
    </source>
</evidence>
<dbReference type="InterPro" id="IPR025836">
    <property type="entry name" value="Zn_knuckle_CX2CX4HX4C"/>
</dbReference>
<keyword evidence="3" id="KW-0472">Membrane</keyword>
<feature type="region of interest" description="Disordered" evidence="2">
    <location>
        <begin position="248"/>
        <end position="281"/>
    </location>
</feature>
<keyword evidence="1" id="KW-0479">Metal-binding</keyword>
<dbReference type="Proteomes" id="UP000323000">
    <property type="component" value="Chromosome 2"/>
</dbReference>
<dbReference type="InterPro" id="IPR040256">
    <property type="entry name" value="At4g02000-like"/>
</dbReference>
<reference evidence="6" key="1">
    <citation type="journal article" date="2019" name="Gigascience">
        <title>De novo genome assembly of the endangered Acer yangbiense, a plant species with extremely small populations endemic to Yunnan Province, China.</title>
        <authorList>
            <person name="Yang J."/>
            <person name="Wariss H.M."/>
            <person name="Tao L."/>
            <person name="Zhang R."/>
            <person name="Yun Q."/>
            <person name="Hollingsworth P."/>
            <person name="Dao Z."/>
            <person name="Luo G."/>
            <person name="Guo H."/>
            <person name="Ma Y."/>
            <person name="Sun W."/>
        </authorList>
    </citation>
    <scope>NUCLEOTIDE SEQUENCE [LARGE SCALE GENOMIC DNA]</scope>
    <source>
        <strain evidence="6">cv. Malutang</strain>
    </source>
</reference>
<evidence type="ECO:0000256" key="2">
    <source>
        <dbReference type="SAM" id="MobiDB-lite"/>
    </source>
</evidence>
<dbReference type="AlphaFoldDB" id="A0A5C7IJL6"/>
<keyword evidence="1" id="KW-0863">Zinc-finger</keyword>
<evidence type="ECO:0000313" key="5">
    <source>
        <dbReference type="EMBL" id="TXG69315.1"/>
    </source>
</evidence>
<feature type="compositionally biased region" description="Polar residues" evidence="2">
    <location>
        <begin position="472"/>
        <end position="483"/>
    </location>
</feature>
<keyword evidence="3" id="KW-1133">Transmembrane helix</keyword>
<dbReference type="GO" id="GO:0008270">
    <property type="term" value="F:zinc ion binding"/>
    <property type="evidence" value="ECO:0007669"/>
    <property type="project" value="UniProtKB-KW"/>
</dbReference>
<evidence type="ECO:0000256" key="1">
    <source>
        <dbReference type="PROSITE-ProRule" id="PRU00047"/>
    </source>
</evidence>
<dbReference type="PROSITE" id="PS50158">
    <property type="entry name" value="ZF_CCHC"/>
    <property type="match status" value="1"/>
</dbReference>
<sequence length="591" mass="65090">MWKIYNGKEVVDMELEGVHQVTYLVNGTQDGEIYSEVALHYTASANEIAKLCENLSIKDEDGEIHMASEDVGRIGTEDVNHCLVGKVLSGKRVNREAFKGPWHFDKCLLVLEKPEGAGEISKLKFNKAEFWVQIHDIPIMCMNRRMAKWLAEQIGEVIEIPTESRECWGKFLRVKVQIDITRPLKRWLRLSLDNSGNIVVVGLKYERLPEFCYACGRLGHGVNECSDLEAKKEAMEGSTPRFGSWMRALSSEKSKEKSSSQVSGGSSVRDKSLGSSHESAKNGVNALKISPTICKGADHTRSAPEFLGGLVEKLSKTTGAGKVEDQKLLDRMLIDGPSSGLIGPELGMVESSKGSLGKTVAAQFQEKADFNPNRILEEPVFVNVGNNQKEAEPSADNINQSSPNIKRKKWKRSAREMQKKLASGLVASPLQRKMAVSSGAKKTIKRNSISPSQNKSSPKSSSGNGKLKERNLTQNPSVPSTNLAISTRSVQSLGVKEEWCLKMWRRVLSAAITNPTIPKVVQVGDNIGWAVPEVTTFYSNWAKRQLYVGERLIYDNCQLGMKLAISVVSSSPAVSVGVLVPMMAVVMGFFF</sequence>
<proteinExistence type="predicted"/>
<organism evidence="5 6">
    <name type="scientific">Acer yangbiense</name>
    <dbReference type="NCBI Taxonomy" id="1000413"/>
    <lineage>
        <taxon>Eukaryota</taxon>
        <taxon>Viridiplantae</taxon>
        <taxon>Streptophyta</taxon>
        <taxon>Embryophyta</taxon>
        <taxon>Tracheophyta</taxon>
        <taxon>Spermatophyta</taxon>
        <taxon>Magnoliopsida</taxon>
        <taxon>eudicotyledons</taxon>
        <taxon>Gunneridae</taxon>
        <taxon>Pentapetalae</taxon>
        <taxon>rosids</taxon>
        <taxon>malvids</taxon>
        <taxon>Sapindales</taxon>
        <taxon>Sapindaceae</taxon>
        <taxon>Hippocastanoideae</taxon>
        <taxon>Acereae</taxon>
        <taxon>Acer</taxon>
    </lineage>
</organism>
<dbReference type="GO" id="GO:0003676">
    <property type="term" value="F:nucleic acid binding"/>
    <property type="evidence" value="ECO:0007669"/>
    <property type="project" value="InterPro"/>
</dbReference>
<evidence type="ECO:0000259" key="4">
    <source>
        <dbReference type="PROSITE" id="PS50158"/>
    </source>
</evidence>
<comment type="caution">
    <text evidence="5">The sequence shown here is derived from an EMBL/GenBank/DDBJ whole genome shotgun (WGS) entry which is preliminary data.</text>
</comment>
<protein>
    <recommendedName>
        <fullName evidence="4">CCHC-type domain-containing protein</fullName>
    </recommendedName>
</protein>
<dbReference type="EMBL" id="VAHF01000002">
    <property type="protein sequence ID" value="TXG69315.1"/>
    <property type="molecule type" value="Genomic_DNA"/>
</dbReference>
<dbReference type="PANTHER" id="PTHR31286:SF167">
    <property type="entry name" value="OS09G0268800 PROTEIN"/>
    <property type="match status" value="1"/>
</dbReference>
<dbReference type="InterPro" id="IPR001878">
    <property type="entry name" value="Znf_CCHC"/>
</dbReference>
<accession>A0A5C7IJL6</accession>
<gene>
    <name evidence="5" type="ORF">EZV62_004250</name>
</gene>
<feature type="compositionally biased region" description="Low complexity" evidence="2">
    <location>
        <begin position="447"/>
        <end position="465"/>
    </location>
</feature>